<comment type="caution">
    <text evidence="1">The sequence shown here is derived from an EMBL/GenBank/DDBJ whole genome shotgun (WGS) entry which is preliminary data.</text>
</comment>
<dbReference type="PRINTS" id="PR00411">
    <property type="entry name" value="PNDRDTASEI"/>
</dbReference>
<dbReference type="SUPFAM" id="SSF51905">
    <property type="entry name" value="FAD/NAD(P)-binding domain"/>
    <property type="match status" value="1"/>
</dbReference>
<organism evidence="1 2">
    <name type="scientific">Deinobacterium chartae</name>
    <dbReference type="NCBI Taxonomy" id="521158"/>
    <lineage>
        <taxon>Bacteria</taxon>
        <taxon>Thermotogati</taxon>
        <taxon>Deinococcota</taxon>
        <taxon>Deinococci</taxon>
        <taxon>Deinococcales</taxon>
        <taxon>Deinococcaceae</taxon>
        <taxon>Deinobacterium</taxon>
    </lineage>
</organism>
<keyword evidence="2" id="KW-1185">Reference proteome</keyword>
<gene>
    <name evidence="1" type="ORF">HNR42_002060</name>
</gene>
<proteinExistence type="predicted"/>
<evidence type="ECO:0000313" key="2">
    <source>
        <dbReference type="Proteomes" id="UP000569951"/>
    </source>
</evidence>
<dbReference type="InterPro" id="IPR036188">
    <property type="entry name" value="FAD/NAD-bd_sf"/>
</dbReference>
<dbReference type="RefSeq" id="WP_183987245.1">
    <property type="nucleotide sequence ID" value="NZ_JACHHG010000007.1"/>
</dbReference>
<accession>A0A841I3Z0</accession>
<sequence length="499" mass="53110">MSLSRWSPQTASFPVRTHRSRYDAVVVGTGPGGLAAAVLLARHGLSVAVFEGQDTVGGGMRSAELTLPGFVHDVCSAIHPMGVASPWFRQLPLERFGLEWITPPAALAHPLEGRAVLLEGSVEHTARTLGADAARYRTLMGPLSERWQSLVPELLQPLLHLPRDLPGLVRFGLPALLPARALAGAFRTPEARALLAGLAGHTVMPLEAPATGAITLMLGLIGHAVGWPLPRGGSQAIADALAGYLRFLGGEIYTGAPVADLTELPPARAVLLDLVPRGALKVLGHRLPSAYARQLEAYRHGAGVFKVDYALSAPVPWASPEVARAGTVHLGGSLEEIARSEREVGLGRAPERPYVLVAQQSLFDDTRAPDGKHTLWAYCHVPGGFAGDLTERIEAQIERFAPGFRDTVLARRATTAPAFEAYNPNYVGGDVNGGSSDLWQLLARPTLSAVPYRTPLPGVYLCSAATPPGGGVHGMGGYHAARHALRDVFGMRPRNWPLR</sequence>
<dbReference type="Pfam" id="PF13450">
    <property type="entry name" value="NAD_binding_8"/>
    <property type="match status" value="1"/>
</dbReference>
<name>A0A841I3Z0_9DEIO</name>
<dbReference type="PANTHER" id="PTHR10668">
    <property type="entry name" value="PHYTOENE DEHYDROGENASE"/>
    <property type="match status" value="1"/>
</dbReference>
<dbReference type="EMBL" id="JACHHG010000007">
    <property type="protein sequence ID" value="MBB6098625.1"/>
    <property type="molecule type" value="Genomic_DNA"/>
</dbReference>
<dbReference type="AlphaFoldDB" id="A0A841I3Z0"/>
<dbReference type="Proteomes" id="UP000569951">
    <property type="component" value="Unassembled WGS sequence"/>
</dbReference>
<dbReference type="Gene3D" id="3.50.50.60">
    <property type="entry name" value="FAD/NAD(P)-binding domain"/>
    <property type="match status" value="1"/>
</dbReference>
<dbReference type="PANTHER" id="PTHR10668:SF105">
    <property type="entry name" value="DEHYDROGENASE-RELATED"/>
    <property type="match status" value="1"/>
</dbReference>
<reference evidence="1 2" key="1">
    <citation type="submission" date="2020-08" db="EMBL/GenBank/DDBJ databases">
        <title>Genomic Encyclopedia of Type Strains, Phase IV (KMG-IV): sequencing the most valuable type-strain genomes for metagenomic binning, comparative biology and taxonomic classification.</title>
        <authorList>
            <person name="Goeker M."/>
        </authorList>
    </citation>
    <scope>NUCLEOTIDE SEQUENCE [LARGE SCALE GENOMIC DNA]</scope>
    <source>
        <strain evidence="1 2">DSM 21458</strain>
    </source>
</reference>
<evidence type="ECO:0000313" key="1">
    <source>
        <dbReference type="EMBL" id="MBB6098625.1"/>
    </source>
</evidence>
<protein>
    <submittedName>
        <fullName evidence="1">Phytoene dehydrogenase-like protein</fullName>
    </submittedName>
</protein>